<dbReference type="Proteomes" id="UP001341840">
    <property type="component" value="Unassembled WGS sequence"/>
</dbReference>
<evidence type="ECO:0000313" key="2">
    <source>
        <dbReference type="Proteomes" id="UP001341840"/>
    </source>
</evidence>
<comment type="caution">
    <text evidence="1">The sequence shown here is derived from an EMBL/GenBank/DDBJ whole genome shotgun (WGS) entry which is preliminary data.</text>
</comment>
<accession>A0ABU6SGU9</accession>
<dbReference type="EMBL" id="JASCZI010060728">
    <property type="protein sequence ID" value="MED6135606.1"/>
    <property type="molecule type" value="Genomic_DNA"/>
</dbReference>
<proteinExistence type="predicted"/>
<protein>
    <submittedName>
        <fullName evidence="1">Uncharacterized protein</fullName>
    </submittedName>
</protein>
<name>A0ABU6SGU9_9FABA</name>
<organism evidence="1 2">
    <name type="scientific">Stylosanthes scabra</name>
    <dbReference type="NCBI Taxonomy" id="79078"/>
    <lineage>
        <taxon>Eukaryota</taxon>
        <taxon>Viridiplantae</taxon>
        <taxon>Streptophyta</taxon>
        <taxon>Embryophyta</taxon>
        <taxon>Tracheophyta</taxon>
        <taxon>Spermatophyta</taxon>
        <taxon>Magnoliopsida</taxon>
        <taxon>eudicotyledons</taxon>
        <taxon>Gunneridae</taxon>
        <taxon>Pentapetalae</taxon>
        <taxon>rosids</taxon>
        <taxon>fabids</taxon>
        <taxon>Fabales</taxon>
        <taxon>Fabaceae</taxon>
        <taxon>Papilionoideae</taxon>
        <taxon>50 kb inversion clade</taxon>
        <taxon>dalbergioids sensu lato</taxon>
        <taxon>Dalbergieae</taxon>
        <taxon>Pterocarpus clade</taxon>
        <taxon>Stylosanthes</taxon>
    </lineage>
</organism>
<evidence type="ECO:0000313" key="1">
    <source>
        <dbReference type="EMBL" id="MED6135606.1"/>
    </source>
</evidence>
<gene>
    <name evidence="1" type="ORF">PIB30_048127</name>
</gene>
<keyword evidence="2" id="KW-1185">Reference proteome</keyword>
<sequence>MTYRKSECYKNKPSKWVSSPCHHDLPEPRNPHLPREPLNPPLPSIFLNLSSSSSCASSRVSNSLSNNGTVYASMMNGLYSSPRPAYAASTYSSLVRGTPSAFSASETLFIFAINFAAVEPSFLNIFNWVYNCLILDFSLASKYS</sequence>
<reference evidence="1 2" key="1">
    <citation type="journal article" date="2023" name="Plants (Basel)">
        <title>Bridging the Gap: Combining Genomics and Transcriptomics Approaches to Understand Stylosanthes scabra, an Orphan Legume from the Brazilian Caatinga.</title>
        <authorList>
            <person name="Ferreira-Neto J.R.C."/>
            <person name="da Silva M.D."/>
            <person name="Binneck E."/>
            <person name="de Melo N.F."/>
            <person name="da Silva R.H."/>
            <person name="de Melo A.L.T.M."/>
            <person name="Pandolfi V."/>
            <person name="Bustamante F.O."/>
            <person name="Brasileiro-Vidal A.C."/>
            <person name="Benko-Iseppon A.M."/>
        </authorList>
    </citation>
    <scope>NUCLEOTIDE SEQUENCE [LARGE SCALE GENOMIC DNA]</scope>
    <source>
        <tissue evidence="1">Leaves</tissue>
    </source>
</reference>